<dbReference type="InParanoid" id="A0A1X7VC99"/>
<dbReference type="GO" id="GO:0008092">
    <property type="term" value="F:cytoskeletal protein binding"/>
    <property type="evidence" value="ECO:0007669"/>
    <property type="project" value="TreeGrafter"/>
</dbReference>
<name>A0A1X7VC99_AMPQE</name>
<dbReference type="InterPro" id="IPR033602">
    <property type="entry name" value="CIMAP3"/>
</dbReference>
<dbReference type="EnsemblMetazoa" id="Aqu2.1.37613_001">
    <property type="protein sequence ID" value="Aqu2.1.37613_001"/>
    <property type="gene ID" value="Aqu2.1.37613"/>
</dbReference>
<dbReference type="GO" id="GO:0031344">
    <property type="term" value="P:regulation of cell projection organization"/>
    <property type="evidence" value="ECO:0007669"/>
    <property type="project" value="TreeGrafter"/>
</dbReference>
<dbReference type="InterPro" id="IPR010736">
    <property type="entry name" value="SHIPPO-rpt"/>
</dbReference>
<dbReference type="PANTHER" id="PTHR31508">
    <property type="entry name" value="PROTEIN PITCHFORK"/>
    <property type="match status" value="1"/>
</dbReference>
<proteinExistence type="predicted"/>
<sequence length="258" mass="29935">MIFEEQNNDSLIAFGSNVPRLMFPMHSSPTRLGIEQCLRGQPHIGPGSYDRHPVELFLIPQNQKPKSLKGWYFGCRTAKPREDLAKMSLFPSPAEYQSVRYQLIRDEYKPFGASCPRFPPGQYETISPGPGKYKHDVDLDKRMEYEYSFGGRRLLKETVKIKCTNGIAEKCDTCRADHIGDYYEHKTENKTLCMKCFNSLTTAQNPMRAKLVSRYFKVRDCKAIHSHEFPGFPPKIILQSEKDTKKLKRKEAYLKLYY</sequence>
<organism evidence="1">
    <name type="scientific">Amphimedon queenslandica</name>
    <name type="common">Sponge</name>
    <dbReference type="NCBI Taxonomy" id="400682"/>
    <lineage>
        <taxon>Eukaryota</taxon>
        <taxon>Metazoa</taxon>
        <taxon>Porifera</taxon>
        <taxon>Demospongiae</taxon>
        <taxon>Heteroscleromorpha</taxon>
        <taxon>Haplosclerida</taxon>
        <taxon>Niphatidae</taxon>
        <taxon>Amphimedon</taxon>
    </lineage>
</organism>
<dbReference type="PANTHER" id="PTHR31508:SF2">
    <property type="entry name" value="PROTEIN PITCHFORK"/>
    <property type="match status" value="1"/>
</dbReference>
<reference evidence="1" key="1">
    <citation type="submission" date="2017-05" db="UniProtKB">
        <authorList>
            <consortium name="EnsemblMetazoa"/>
        </authorList>
    </citation>
    <scope>IDENTIFICATION</scope>
</reference>
<evidence type="ECO:0000313" key="1">
    <source>
        <dbReference type="EnsemblMetazoa" id="Aqu2.1.37613_001"/>
    </source>
</evidence>
<accession>A0A1X7VC99</accession>
<dbReference type="Pfam" id="PF07004">
    <property type="entry name" value="SHIPPO-rpt"/>
    <property type="match status" value="2"/>
</dbReference>
<protein>
    <submittedName>
        <fullName evidence="1">Uncharacterized protein</fullName>
    </submittedName>
</protein>
<dbReference type="AlphaFoldDB" id="A0A1X7VC99"/>
<dbReference type="eggNOG" id="ENOG502RZWF">
    <property type="taxonomic scope" value="Eukaryota"/>
</dbReference>